<dbReference type="KEGG" id="bbev:BBEV_2549"/>
<name>A0A1D7QY42_9BACI</name>
<dbReference type="Proteomes" id="UP000094463">
    <property type="component" value="Chromosome"/>
</dbReference>
<gene>
    <name evidence="1" type="ORF">BBEV_2549</name>
</gene>
<sequence length="202" mass="22817">MKELIIKLHVLIFDAYISEEIVIDQTGIKLENRRVVIEELNKLDFELLNEIAKSQGIEYNGKLNSQRLLNMYLKGIKDLNKEIKNKDVLVLENGTLVDAVDDGFYVQGGSTYDVRRWWGIKRYKSNSNARRWEFDIRAAGQANAAGAIVGGLVFGPWGVAGNGITSVYLFNLADRISYHNGRTSRGIIANMHYTLTFSITTQ</sequence>
<dbReference type="EMBL" id="CP012502">
    <property type="protein sequence ID" value="AOM83888.1"/>
    <property type="molecule type" value="Genomic_DNA"/>
</dbReference>
<accession>A0A1D7QY42</accession>
<dbReference type="AlphaFoldDB" id="A0A1D7QY42"/>
<dbReference type="STRING" id="632773.BBEV_2549"/>
<proteinExistence type="predicted"/>
<dbReference type="OrthoDB" id="2888712at2"/>
<organism evidence="1 2">
    <name type="scientific">Salisediminibacterium beveridgei</name>
    <dbReference type="NCBI Taxonomy" id="632773"/>
    <lineage>
        <taxon>Bacteria</taxon>
        <taxon>Bacillati</taxon>
        <taxon>Bacillota</taxon>
        <taxon>Bacilli</taxon>
        <taxon>Bacillales</taxon>
        <taxon>Bacillaceae</taxon>
        <taxon>Salisediminibacterium</taxon>
    </lineage>
</organism>
<keyword evidence="2" id="KW-1185">Reference proteome</keyword>
<protein>
    <submittedName>
        <fullName evidence="1">Uncharacterized protein</fullName>
    </submittedName>
</protein>
<dbReference type="RefSeq" id="WP_157100986.1">
    <property type="nucleotide sequence ID" value="NZ_CP012502.1"/>
</dbReference>
<evidence type="ECO:0000313" key="2">
    <source>
        <dbReference type="Proteomes" id="UP000094463"/>
    </source>
</evidence>
<reference evidence="1 2" key="1">
    <citation type="submission" date="2015-08" db="EMBL/GenBank/DDBJ databases">
        <title>The complete genome sequence of Bacillus beveridgei MLTeJB.</title>
        <authorList>
            <person name="Hanson T.E."/>
            <person name="Mesa C."/>
            <person name="Basesman S.M."/>
            <person name="Oremland R.S."/>
        </authorList>
    </citation>
    <scope>NUCLEOTIDE SEQUENCE [LARGE SCALE GENOMIC DNA]</scope>
    <source>
        <strain evidence="1 2">MLTeJB</strain>
    </source>
</reference>
<evidence type="ECO:0000313" key="1">
    <source>
        <dbReference type="EMBL" id="AOM83888.1"/>
    </source>
</evidence>